<evidence type="ECO:0000256" key="4">
    <source>
        <dbReference type="ARBA" id="ARBA00022801"/>
    </source>
</evidence>
<dbReference type="GO" id="GO:0004519">
    <property type="term" value="F:endonuclease activity"/>
    <property type="evidence" value="ECO:0007669"/>
    <property type="project" value="UniProtKB-KW"/>
</dbReference>
<dbReference type="Pfam" id="PF07927">
    <property type="entry name" value="HicA_toxin"/>
    <property type="match status" value="1"/>
</dbReference>
<evidence type="ECO:0000256" key="1">
    <source>
        <dbReference type="ARBA" id="ARBA00022649"/>
    </source>
</evidence>
<evidence type="ECO:0000256" key="6">
    <source>
        <dbReference type="ARBA" id="ARBA00023016"/>
    </source>
</evidence>
<dbReference type="InterPro" id="IPR012933">
    <property type="entry name" value="HicA_mRNA_interferase"/>
</dbReference>
<keyword evidence="5" id="KW-0694">RNA-binding</keyword>
<dbReference type="EMBL" id="JWHL01000003">
    <property type="protein sequence ID" value="MBR1368553.1"/>
    <property type="molecule type" value="Genomic_DNA"/>
</dbReference>
<proteinExistence type="predicted"/>
<protein>
    <recommendedName>
        <fullName evidence="9">Type II toxin-antitoxin system HicA family toxin</fullName>
    </recommendedName>
</protein>
<dbReference type="InterPro" id="IPR038570">
    <property type="entry name" value="HicA_sf"/>
</dbReference>
<evidence type="ECO:0000313" key="8">
    <source>
        <dbReference type="Proteomes" id="UP000730161"/>
    </source>
</evidence>
<reference evidence="7" key="1">
    <citation type="submission" date="2014-12" db="EMBL/GenBank/DDBJ databases">
        <authorList>
            <person name="Huang H.-H."/>
            <person name="Chen S.-C."/>
            <person name="Lai M.-C."/>
        </authorList>
    </citation>
    <scope>NUCLEOTIDE SEQUENCE</scope>
    <source>
        <strain evidence="7">K1F9705b</strain>
    </source>
</reference>
<evidence type="ECO:0008006" key="9">
    <source>
        <dbReference type="Google" id="ProtNLM"/>
    </source>
</evidence>
<organism evidence="7 8">
    <name type="scientific">Methanocalculus chunghsingensis</name>
    <dbReference type="NCBI Taxonomy" id="156457"/>
    <lineage>
        <taxon>Archaea</taxon>
        <taxon>Methanobacteriati</taxon>
        <taxon>Methanobacteriota</taxon>
        <taxon>Stenosarchaea group</taxon>
        <taxon>Methanomicrobia</taxon>
        <taxon>Methanomicrobiales</taxon>
        <taxon>Methanocalculaceae</taxon>
        <taxon>Methanocalculus</taxon>
    </lineage>
</organism>
<dbReference type="GO" id="GO:0003729">
    <property type="term" value="F:mRNA binding"/>
    <property type="evidence" value="ECO:0007669"/>
    <property type="project" value="InterPro"/>
</dbReference>
<keyword evidence="8" id="KW-1185">Reference proteome</keyword>
<sequence>MKFPHDAPLKKVLKTLESLDFLVIMTGNHISLARKNADGSITPMTIPNHPHIKSSTLRSICTQAGIPRDVFLKRYEIS</sequence>
<dbReference type="RefSeq" id="WP_211530182.1">
    <property type="nucleotide sequence ID" value="NZ_JWHL01000003.1"/>
</dbReference>
<accession>A0A8J7W984</accession>
<evidence type="ECO:0000256" key="5">
    <source>
        <dbReference type="ARBA" id="ARBA00022884"/>
    </source>
</evidence>
<evidence type="ECO:0000256" key="2">
    <source>
        <dbReference type="ARBA" id="ARBA00022722"/>
    </source>
</evidence>
<keyword evidence="6" id="KW-0346">Stress response</keyword>
<keyword evidence="4" id="KW-0378">Hydrolase</keyword>
<keyword evidence="1" id="KW-1277">Toxin-antitoxin system</keyword>
<dbReference type="AlphaFoldDB" id="A0A8J7W984"/>
<evidence type="ECO:0000256" key="3">
    <source>
        <dbReference type="ARBA" id="ARBA00022759"/>
    </source>
</evidence>
<evidence type="ECO:0000313" key="7">
    <source>
        <dbReference type="EMBL" id="MBR1368553.1"/>
    </source>
</evidence>
<keyword evidence="3" id="KW-0255">Endonuclease</keyword>
<dbReference type="OrthoDB" id="7619at2157"/>
<gene>
    <name evidence="7" type="ORF">RJ53_03145</name>
</gene>
<name>A0A8J7W984_9EURY</name>
<dbReference type="GO" id="GO:0016787">
    <property type="term" value="F:hydrolase activity"/>
    <property type="evidence" value="ECO:0007669"/>
    <property type="project" value="UniProtKB-KW"/>
</dbReference>
<dbReference type="SUPFAM" id="SSF54786">
    <property type="entry name" value="YcfA/nrd intein domain"/>
    <property type="match status" value="1"/>
</dbReference>
<dbReference type="Gene3D" id="3.30.920.30">
    <property type="entry name" value="Hypothetical protein"/>
    <property type="match status" value="1"/>
</dbReference>
<dbReference type="Proteomes" id="UP000730161">
    <property type="component" value="Unassembled WGS sequence"/>
</dbReference>
<keyword evidence="2" id="KW-0540">Nuclease</keyword>
<comment type="caution">
    <text evidence="7">The sequence shown here is derived from an EMBL/GenBank/DDBJ whole genome shotgun (WGS) entry which is preliminary data.</text>
</comment>